<name>A0A419X9Y9_9BACT</name>
<protein>
    <submittedName>
        <fullName evidence="1">Uncharacterized protein</fullName>
    </submittedName>
</protein>
<accession>A0A419X9Y9</accession>
<gene>
    <name evidence="1" type="ORF">BXY64_1476</name>
</gene>
<evidence type="ECO:0000313" key="1">
    <source>
        <dbReference type="EMBL" id="RKE04456.1"/>
    </source>
</evidence>
<proteinExistence type="predicted"/>
<dbReference type="EMBL" id="RAPQ01000008">
    <property type="protein sequence ID" value="RKE04456.1"/>
    <property type="molecule type" value="Genomic_DNA"/>
</dbReference>
<dbReference type="Proteomes" id="UP000284531">
    <property type="component" value="Unassembled WGS sequence"/>
</dbReference>
<dbReference type="OrthoDB" id="1119236at2"/>
<organism evidence="1 2">
    <name type="scientific">Marinifilum flexuosum</name>
    <dbReference type="NCBI Taxonomy" id="1117708"/>
    <lineage>
        <taxon>Bacteria</taxon>
        <taxon>Pseudomonadati</taxon>
        <taxon>Bacteroidota</taxon>
        <taxon>Bacteroidia</taxon>
        <taxon>Marinilabiliales</taxon>
        <taxon>Marinifilaceae</taxon>
    </lineage>
</organism>
<dbReference type="RefSeq" id="WP_120239231.1">
    <property type="nucleotide sequence ID" value="NZ_RAPQ01000008.1"/>
</dbReference>
<evidence type="ECO:0000313" key="2">
    <source>
        <dbReference type="Proteomes" id="UP000284531"/>
    </source>
</evidence>
<comment type="caution">
    <text evidence="1">The sequence shown here is derived from an EMBL/GenBank/DDBJ whole genome shotgun (WGS) entry which is preliminary data.</text>
</comment>
<keyword evidence="2" id="KW-1185">Reference proteome</keyword>
<reference evidence="1 2" key="1">
    <citation type="submission" date="2018-09" db="EMBL/GenBank/DDBJ databases">
        <title>Genomic Encyclopedia of Archaeal and Bacterial Type Strains, Phase II (KMG-II): from individual species to whole genera.</title>
        <authorList>
            <person name="Goeker M."/>
        </authorList>
    </citation>
    <scope>NUCLEOTIDE SEQUENCE [LARGE SCALE GENOMIC DNA]</scope>
    <source>
        <strain evidence="1 2">DSM 21950</strain>
    </source>
</reference>
<dbReference type="AlphaFoldDB" id="A0A419X9Y9"/>
<sequence>MRKNNISVVGMELAKTVGGVMAGRYAVVMGKKVLKVDQEVDPKKKKLKEVGLGVGVAALGTVGALKVPAQYKSICAGIATAGALSAMTPFAKEDTGFIPALHGSIGAAELAEYTEDDMSDELNAVGSYQDILDMEEQDEINALEALSDGGYEGGSYELNEVN</sequence>